<name>A0A833W7X2_9HYME</name>
<evidence type="ECO:0000313" key="1">
    <source>
        <dbReference type="EMBL" id="KAF3423673.1"/>
    </source>
</evidence>
<protein>
    <submittedName>
        <fullName evidence="1">Uncharacterized protein</fullName>
    </submittedName>
</protein>
<dbReference type="EMBL" id="WNWW01000545">
    <property type="protein sequence ID" value="KAF3423673.1"/>
    <property type="molecule type" value="Genomic_DNA"/>
</dbReference>
<reference evidence="1" key="1">
    <citation type="submission" date="2019-11" db="EMBL/GenBank/DDBJ databases">
        <title>The nuclear and mitochondrial genomes of Frieseomelitta varia - a highly eusocial stingless bee (Meliponini) with a permanently sterile worker caste.</title>
        <authorList>
            <person name="Freitas F.C.P."/>
            <person name="Lourenco A.P."/>
            <person name="Nunes F.M.F."/>
            <person name="Paschoal A.R."/>
            <person name="Abreu F.C.P."/>
            <person name="Barbin F.O."/>
            <person name="Bataglia L."/>
            <person name="Cardoso-Junior C.A.M."/>
            <person name="Cervoni M.S."/>
            <person name="Silva S.R."/>
            <person name="Dalarmi F."/>
            <person name="Del Lama M.A."/>
            <person name="Depintor T.S."/>
            <person name="Ferreira K.M."/>
            <person name="Goria P.S."/>
            <person name="Jaskot M.C."/>
            <person name="Lago D.C."/>
            <person name="Luna-Lucena D."/>
            <person name="Moda L.M."/>
            <person name="Nascimento L."/>
            <person name="Pedrino M."/>
            <person name="Rabico F.O."/>
            <person name="Sanches F.C."/>
            <person name="Santos D.E."/>
            <person name="Santos C.G."/>
            <person name="Vieira J."/>
            <person name="Lopes T.F."/>
            <person name="Barchuk A.R."/>
            <person name="Hartfelder K."/>
            <person name="Simoes Z.L.P."/>
            <person name="Bitondi M.M.G."/>
            <person name="Pinheiro D.G."/>
        </authorList>
    </citation>
    <scope>NUCLEOTIDE SEQUENCE</scope>
    <source>
        <strain evidence="1">USP_RPSP 00005682</strain>
        <tissue evidence="1">Whole individual</tissue>
    </source>
</reference>
<organism evidence="1 2">
    <name type="scientific">Frieseomelitta varia</name>
    <dbReference type="NCBI Taxonomy" id="561572"/>
    <lineage>
        <taxon>Eukaryota</taxon>
        <taxon>Metazoa</taxon>
        <taxon>Ecdysozoa</taxon>
        <taxon>Arthropoda</taxon>
        <taxon>Hexapoda</taxon>
        <taxon>Insecta</taxon>
        <taxon>Pterygota</taxon>
        <taxon>Neoptera</taxon>
        <taxon>Endopterygota</taxon>
        <taxon>Hymenoptera</taxon>
        <taxon>Apocrita</taxon>
        <taxon>Aculeata</taxon>
        <taxon>Apoidea</taxon>
        <taxon>Anthophila</taxon>
        <taxon>Apidae</taxon>
        <taxon>Frieseomelitta</taxon>
    </lineage>
</organism>
<gene>
    <name evidence="1" type="ORF">E2986_12829</name>
</gene>
<dbReference type="AlphaFoldDB" id="A0A833W7X2"/>
<sequence length="77" mass="9228">MHMYILTSEIKNTSLRHKMSIKIFTYKMKSSHKMIHRSWWDEVMDIFDGVQLYFLLCSTYSSVSNPVQSYFPIDLDI</sequence>
<proteinExistence type="predicted"/>
<evidence type="ECO:0000313" key="2">
    <source>
        <dbReference type="Proteomes" id="UP000655588"/>
    </source>
</evidence>
<dbReference type="Proteomes" id="UP000655588">
    <property type="component" value="Unassembled WGS sequence"/>
</dbReference>
<comment type="caution">
    <text evidence="1">The sequence shown here is derived from an EMBL/GenBank/DDBJ whole genome shotgun (WGS) entry which is preliminary data.</text>
</comment>
<keyword evidence="2" id="KW-1185">Reference proteome</keyword>
<accession>A0A833W7X2</accession>